<organism evidence="2 3">
    <name type="scientific">Tunturiibacter empetritectus</name>
    <dbReference type="NCBI Taxonomy" id="3069691"/>
    <lineage>
        <taxon>Bacteria</taxon>
        <taxon>Pseudomonadati</taxon>
        <taxon>Acidobacteriota</taxon>
        <taxon>Terriglobia</taxon>
        <taxon>Terriglobales</taxon>
        <taxon>Acidobacteriaceae</taxon>
        <taxon>Tunturiibacter</taxon>
    </lineage>
</organism>
<evidence type="ECO:0000313" key="2">
    <source>
        <dbReference type="EMBL" id="MBB5319362.1"/>
    </source>
</evidence>
<accession>A0A7W8MTE2</accession>
<proteinExistence type="predicted"/>
<comment type="caution">
    <text evidence="2">The sequence shown here is derived from an EMBL/GenBank/DDBJ whole genome shotgun (WGS) entry which is preliminary data.</text>
</comment>
<name>A0A7W8MTE2_9BACT</name>
<protein>
    <submittedName>
        <fullName evidence="2">Uncharacterized protein</fullName>
    </submittedName>
</protein>
<dbReference type="EMBL" id="JACHDY010000008">
    <property type="protein sequence ID" value="MBB5319362.1"/>
    <property type="molecule type" value="Genomic_DNA"/>
</dbReference>
<feature type="region of interest" description="Disordered" evidence="1">
    <location>
        <begin position="213"/>
        <end position="232"/>
    </location>
</feature>
<dbReference type="Proteomes" id="UP000568106">
    <property type="component" value="Unassembled WGS sequence"/>
</dbReference>
<reference evidence="2" key="1">
    <citation type="submission" date="2020-08" db="EMBL/GenBank/DDBJ databases">
        <title>Genomic Encyclopedia of Type Strains, Phase IV (KMG-V): Genome sequencing to study the core and pangenomes of soil and plant-associated prokaryotes.</title>
        <authorList>
            <person name="Whitman W."/>
        </authorList>
    </citation>
    <scope>NUCLEOTIDE SEQUENCE [LARGE SCALE GENOMIC DNA]</scope>
    <source>
        <strain evidence="2">M8UP27</strain>
    </source>
</reference>
<gene>
    <name evidence="2" type="ORF">HDF09_004070</name>
</gene>
<dbReference type="AlphaFoldDB" id="A0A7W8MTE2"/>
<sequence length="232" mass="25530">MNNMVTQYWKRLEIGTIIFALASTIAGGSLSAKASAQDKKDEITFDLVANPQFVDCLRKSSYEEPRARATVTRGKLNDTLILDLDGFKPGLAFDLFTVQRSPFLSDKTPDPNFKTVFKGSFGLAWYQSDIEISKHTDDGHVRIKTILLDQIFGFDPDTALPPTNTFHLGFWFNNPKDAATCGFPADDPTKFTPFNGEHNAGPLAMISVPDEKTQLGPLCTDPDPSHPGSCNP</sequence>
<keyword evidence="3" id="KW-1185">Reference proteome</keyword>
<evidence type="ECO:0000313" key="3">
    <source>
        <dbReference type="Proteomes" id="UP000568106"/>
    </source>
</evidence>
<evidence type="ECO:0000256" key="1">
    <source>
        <dbReference type="SAM" id="MobiDB-lite"/>
    </source>
</evidence>